<dbReference type="EMBL" id="AZNF01000005">
    <property type="protein sequence ID" value="KID66343.1"/>
    <property type="molecule type" value="Genomic_DNA"/>
</dbReference>
<dbReference type="InterPro" id="IPR054471">
    <property type="entry name" value="GPIID_WHD"/>
</dbReference>
<feature type="repeat" description="ANK" evidence="2">
    <location>
        <begin position="927"/>
        <end position="959"/>
    </location>
</feature>
<protein>
    <submittedName>
        <fullName evidence="6">Ankyrin repeat-containing domain protein</fullName>
    </submittedName>
</protein>
<evidence type="ECO:0000256" key="1">
    <source>
        <dbReference type="ARBA" id="ARBA00022737"/>
    </source>
</evidence>
<dbReference type="Pfam" id="PF12796">
    <property type="entry name" value="Ank_2"/>
    <property type="match status" value="2"/>
</dbReference>
<keyword evidence="2" id="KW-0040">ANK repeat</keyword>
<sequence>MERGNGPKRTLQIDDDDEAVLGDAKRRNFDEAQDESPKKTESQHAAREKSGRPYQLKGINSKYHVGWISAIHPENVAARAFLDDEYDGPYYKSSTDSNDYTLGKIKEHNVVVAVLPAGEYGVASAAQVAANMMRTFSNIKIGLMVGIGGGAPHQKHDIRLGDVVVSVPRNGFGGVFHYNFGKSIQGKKFQETKHLNMPPISLLAAGNGLKSQYALRGHPLIRNIDDILEKYPDLQEEFSRPDPGSDRLYKSDIIHASDDDAPCAEVCSQDLSCLVARSERPKRKEITIHYGLIASADNLLKDAHIRDKLSMEKDVLCFEMEAAGLMDNFPCLAIRGICDYSDTHKNDEWQGYAAMTAAAYAKNLLERVRPEQVEDEKNISEVLSDVQDGVHKLLETHHERQYQHILDWLTQVNYAPLQSDFLRKRQPQTGQWLLDSTAFQEWIKTSKQTLFCPGIPGAGKTTLTSVVVDYLQERFRDQQNIAITYIYFQYNVEQTVDDVLLNLLKQLAQTQGSLPSVVGELYDKHKGRQTRPCLDETRRALQVLIPQYPRVFIVIDGLDECQIVGGSRNDFLAEMIDLQANCGTSVFATSRFLPDITEKFDNKSSLNFIGSKQIEIRADVEDIKKYLGGHMHQLPSVVQNHPELQLKIKTRIAEAVDGMFLLAKIYLDFLEDKLTPKAINNALDKFQRQNWGSDSYDRSQVLANAFDDAMQRVNAQSPGRRELALQVLGWITFAWRALTTLELRHALAVELNQPEFDENNLADIQDLVSVCAGLVTIDEESMAIRLVHYTLQEYLENTQDKWFRNPQAQMALKCVTYLSFSAFESGRCRRVQDMEERLRLHPFYHYAACNWGHHAREAETPYGDIEYFLCCQKKVEACSQLLPYSPILFGRHGRRKMYGLHLAAYFGIDSVVSGQLVNTDPNSRDGNGRTPISYAVQNGHVAVVQLLLEHGADANLNYEFGSASPLLIAAFSGHLAIVKLLLDKGAKVDSKNEYGGTALWHAMVEGHKAVVELLLEKGANIDSKDINEQTPLMAAAIHGDASMVMFLLEKGADINTKDRNRRTSLWLASKKPDAAIVKLLLEKGAHVDPQDDDEGKTPLMWAAMRGKESLVSLLLQNGANCTIKDNNGRTPLSWAEEKGYKTIVQMLKRQR</sequence>
<dbReference type="InterPro" id="IPR002110">
    <property type="entry name" value="Ankyrin_rpt"/>
</dbReference>
<evidence type="ECO:0000259" key="4">
    <source>
        <dbReference type="Pfam" id="PF22939"/>
    </source>
</evidence>
<dbReference type="InterPro" id="IPR036770">
    <property type="entry name" value="Ankyrin_rpt-contain_sf"/>
</dbReference>
<dbReference type="Proteomes" id="UP000031186">
    <property type="component" value="Unassembled WGS sequence"/>
</dbReference>
<dbReference type="InterPro" id="IPR056884">
    <property type="entry name" value="NPHP3-like_N"/>
</dbReference>
<dbReference type="SUPFAM" id="SSF48403">
    <property type="entry name" value="Ankyrin repeat"/>
    <property type="match status" value="1"/>
</dbReference>
<dbReference type="InterPro" id="IPR035994">
    <property type="entry name" value="Nucleoside_phosphorylase_sf"/>
</dbReference>
<dbReference type="PANTHER" id="PTHR46082:SF11">
    <property type="entry name" value="AAA+ ATPASE DOMAIN-CONTAINING PROTEIN-RELATED"/>
    <property type="match status" value="1"/>
</dbReference>
<proteinExistence type="predicted"/>
<dbReference type="InterPro" id="IPR027417">
    <property type="entry name" value="P-loop_NTPase"/>
</dbReference>
<evidence type="ECO:0000256" key="2">
    <source>
        <dbReference type="PROSITE-ProRule" id="PRU00023"/>
    </source>
</evidence>
<evidence type="ECO:0000313" key="6">
    <source>
        <dbReference type="EMBL" id="KID66343.1"/>
    </source>
</evidence>
<evidence type="ECO:0000313" key="7">
    <source>
        <dbReference type="Proteomes" id="UP000031186"/>
    </source>
</evidence>
<dbReference type="PROSITE" id="PS50297">
    <property type="entry name" value="ANK_REP_REGION"/>
    <property type="match status" value="6"/>
</dbReference>
<gene>
    <name evidence="6" type="ORF">MAN_04624</name>
</gene>
<accession>A0A0B4F751</accession>
<dbReference type="InterPro" id="IPR053137">
    <property type="entry name" value="NLR-like"/>
</dbReference>
<dbReference type="AlphaFoldDB" id="A0A0B4F751"/>
<dbReference type="VEuPathDB" id="FungiDB:MAN_04624"/>
<feature type="domain" description="GPI inositol-deacylase winged helix" evidence="4">
    <location>
        <begin position="719"/>
        <end position="798"/>
    </location>
</feature>
<dbReference type="PROSITE" id="PS50088">
    <property type="entry name" value="ANK_REPEAT"/>
    <property type="match status" value="6"/>
</dbReference>
<dbReference type="Gene3D" id="3.40.50.300">
    <property type="entry name" value="P-loop containing nucleotide triphosphate hydrolases"/>
    <property type="match status" value="1"/>
</dbReference>
<dbReference type="Pfam" id="PF24883">
    <property type="entry name" value="NPHP3_N"/>
    <property type="match status" value="1"/>
</dbReference>
<feature type="non-terminal residue" evidence="6">
    <location>
        <position position="1"/>
    </location>
</feature>
<evidence type="ECO:0000259" key="5">
    <source>
        <dbReference type="Pfam" id="PF24883"/>
    </source>
</evidence>
<feature type="repeat" description="ANK" evidence="2">
    <location>
        <begin position="1060"/>
        <end position="1092"/>
    </location>
</feature>
<keyword evidence="1" id="KW-0677">Repeat</keyword>
<feature type="repeat" description="ANK" evidence="2">
    <location>
        <begin position="1027"/>
        <end position="1059"/>
    </location>
</feature>
<dbReference type="Pfam" id="PF13637">
    <property type="entry name" value="Ank_4"/>
    <property type="match status" value="1"/>
</dbReference>
<dbReference type="SUPFAM" id="SSF53167">
    <property type="entry name" value="Purine and uridine phosphorylases"/>
    <property type="match status" value="1"/>
</dbReference>
<keyword evidence="7" id="KW-1185">Reference proteome</keyword>
<dbReference type="PANTHER" id="PTHR46082">
    <property type="entry name" value="ATP/GTP-BINDING PROTEIN-RELATED"/>
    <property type="match status" value="1"/>
</dbReference>
<dbReference type="GO" id="GO:0003824">
    <property type="term" value="F:catalytic activity"/>
    <property type="evidence" value="ECO:0007669"/>
    <property type="project" value="InterPro"/>
</dbReference>
<dbReference type="GO" id="GO:0009116">
    <property type="term" value="P:nucleoside metabolic process"/>
    <property type="evidence" value="ECO:0007669"/>
    <property type="project" value="InterPro"/>
</dbReference>
<dbReference type="HOGENOM" id="CLU_000288_34_2_1"/>
<feature type="repeat" description="ANK" evidence="2">
    <location>
        <begin position="961"/>
        <end position="993"/>
    </location>
</feature>
<feature type="domain" description="Nephrocystin 3-like N-terminal" evidence="5">
    <location>
        <begin position="428"/>
        <end position="591"/>
    </location>
</feature>
<name>A0A0B4F751_METAF</name>
<evidence type="ECO:0000256" key="3">
    <source>
        <dbReference type="SAM" id="MobiDB-lite"/>
    </source>
</evidence>
<dbReference type="OrthoDB" id="4955385at2759"/>
<reference evidence="6 7" key="1">
    <citation type="journal article" date="2014" name="Proc. Natl. Acad. Sci. U.S.A.">
        <title>Trajectory and genomic determinants of fungal-pathogen speciation and host adaptation.</title>
        <authorList>
            <person name="Hu X."/>
            <person name="Xiao G."/>
            <person name="Zheng P."/>
            <person name="Shang Y."/>
            <person name="Su Y."/>
            <person name="Zhang X."/>
            <person name="Liu X."/>
            <person name="Zhan S."/>
            <person name="St Leger R.J."/>
            <person name="Wang C."/>
        </authorList>
    </citation>
    <scope>NUCLEOTIDE SEQUENCE [LARGE SCALE GENOMIC DNA]</scope>
    <source>
        <strain evidence="6 7">ARSEF 549</strain>
    </source>
</reference>
<feature type="repeat" description="ANK" evidence="2">
    <location>
        <begin position="994"/>
        <end position="1026"/>
    </location>
</feature>
<feature type="compositionally biased region" description="Basic and acidic residues" evidence="3">
    <location>
        <begin position="23"/>
        <end position="51"/>
    </location>
</feature>
<organism evidence="6 7">
    <name type="scientific">Metarhizium anisopliae (strain ARSEF 549)</name>
    <dbReference type="NCBI Taxonomy" id="3151832"/>
    <lineage>
        <taxon>Eukaryota</taxon>
        <taxon>Fungi</taxon>
        <taxon>Dikarya</taxon>
        <taxon>Ascomycota</taxon>
        <taxon>Pezizomycotina</taxon>
        <taxon>Sordariomycetes</taxon>
        <taxon>Hypocreomycetidae</taxon>
        <taxon>Hypocreales</taxon>
        <taxon>Clavicipitaceae</taxon>
        <taxon>Metarhizium</taxon>
    </lineage>
</organism>
<dbReference type="SMART" id="SM00248">
    <property type="entry name" value="ANK"/>
    <property type="match status" value="6"/>
</dbReference>
<feature type="repeat" description="ANK" evidence="2">
    <location>
        <begin position="1094"/>
        <end position="1126"/>
    </location>
</feature>
<dbReference type="SUPFAM" id="SSF52540">
    <property type="entry name" value="P-loop containing nucleoside triphosphate hydrolases"/>
    <property type="match status" value="1"/>
</dbReference>
<dbReference type="Gene3D" id="3.40.50.1580">
    <property type="entry name" value="Nucleoside phosphorylase domain"/>
    <property type="match status" value="1"/>
</dbReference>
<dbReference type="Gene3D" id="1.25.40.20">
    <property type="entry name" value="Ankyrin repeat-containing domain"/>
    <property type="match status" value="3"/>
</dbReference>
<dbReference type="PRINTS" id="PR01415">
    <property type="entry name" value="ANKYRIN"/>
</dbReference>
<comment type="caution">
    <text evidence="6">The sequence shown here is derived from an EMBL/GenBank/DDBJ whole genome shotgun (WGS) entry which is preliminary data.</text>
</comment>
<feature type="region of interest" description="Disordered" evidence="3">
    <location>
        <begin position="1"/>
        <end position="52"/>
    </location>
</feature>
<dbReference type="Pfam" id="PF22939">
    <property type="entry name" value="WHD_GPIID"/>
    <property type="match status" value="1"/>
</dbReference>